<dbReference type="GO" id="GO:0003700">
    <property type="term" value="F:DNA-binding transcription factor activity"/>
    <property type="evidence" value="ECO:0007669"/>
    <property type="project" value="TreeGrafter"/>
</dbReference>
<dbReference type="PROSITE" id="PS51078">
    <property type="entry name" value="ICLR_ED"/>
    <property type="match status" value="1"/>
</dbReference>
<keyword evidence="7" id="KW-1185">Reference proteome</keyword>
<name>D3FDE3_CONWI</name>
<dbReference type="Proteomes" id="UP000008229">
    <property type="component" value="Chromosome"/>
</dbReference>
<dbReference type="InterPro" id="IPR005471">
    <property type="entry name" value="Tscrpt_reg_IclR_N"/>
</dbReference>
<gene>
    <name evidence="6" type="ordered locus">Cwoe_5126</name>
</gene>
<dbReference type="InterPro" id="IPR036390">
    <property type="entry name" value="WH_DNA-bd_sf"/>
</dbReference>
<dbReference type="InterPro" id="IPR014757">
    <property type="entry name" value="Tscrpt_reg_IclR_C"/>
</dbReference>
<dbReference type="Gene3D" id="3.30.450.40">
    <property type="match status" value="1"/>
</dbReference>
<dbReference type="Pfam" id="PF09339">
    <property type="entry name" value="HTH_IclR"/>
    <property type="match status" value="1"/>
</dbReference>
<dbReference type="GO" id="GO:0045892">
    <property type="term" value="P:negative regulation of DNA-templated transcription"/>
    <property type="evidence" value="ECO:0007669"/>
    <property type="project" value="TreeGrafter"/>
</dbReference>
<dbReference type="EMBL" id="CP001854">
    <property type="protein sequence ID" value="ADB53535.1"/>
    <property type="molecule type" value="Genomic_DNA"/>
</dbReference>
<evidence type="ECO:0000256" key="1">
    <source>
        <dbReference type="ARBA" id="ARBA00023015"/>
    </source>
</evidence>
<dbReference type="HOGENOM" id="CLU_062618_6_0_11"/>
<dbReference type="PANTHER" id="PTHR30136:SF24">
    <property type="entry name" value="HTH-TYPE TRANSCRIPTIONAL REPRESSOR ALLR"/>
    <property type="match status" value="1"/>
</dbReference>
<keyword evidence="3" id="KW-0804">Transcription</keyword>
<dbReference type="PROSITE" id="PS51077">
    <property type="entry name" value="HTH_ICLR"/>
    <property type="match status" value="1"/>
</dbReference>
<dbReference type="InterPro" id="IPR029016">
    <property type="entry name" value="GAF-like_dom_sf"/>
</dbReference>
<feature type="domain" description="IclR-ED" evidence="5">
    <location>
        <begin position="78"/>
        <end position="264"/>
    </location>
</feature>
<dbReference type="PANTHER" id="PTHR30136">
    <property type="entry name" value="HELIX-TURN-HELIX TRANSCRIPTIONAL REGULATOR, ICLR FAMILY"/>
    <property type="match status" value="1"/>
</dbReference>
<dbReference type="eggNOG" id="COG1414">
    <property type="taxonomic scope" value="Bacteria"/>
</dbReference>
<dbReference type="AlphaFoldDB" id="D3FDE3"/>
<sequence>MSRTAGDGAPEGVGYQSRALTRGLAILSAFDDGHPVLTPAQLHERLQIPKPTIVRLAMILEQEGFLRRADGSYRLGPRTFELGQVYLRGMHLADIVQPVLEEVGEELEETVCLASLHGPEVVHLAVVRSSRPVHYVTEVGERAAAHASGLGKALLAGLAREEVAALLGPGPYPRFTDHTLLDAAALAADLERTRERGYARDMEEAALGLRCVAVAGDLPLLGRVGVSVSGPAADYDDATAAHFARRLAAALPRLRDALARTLGERPAG</sequence>
<accession>D3FDE3</accession>
<keyword evidence="2" id="KW-0238">DNA-binding</keyword>
<evidence type="ECO:0000313" key="7">
    <source>
        <dbReference type="Proteomes" id="UP000008229"/>
    </source>
</evidence>
<dbReference type="KEGG" id="cwo:Cwoe_5126"/>
<reference evidence="6 7" key="1">
    <citation type="journal article" date="2010" name="Stand. Genomic Sci.">
        <title>Complete genome sequence of Conexibacter woesei type strain (ID131577).</title>
        <authorList>
            <person name="Pukall R."/>
            <person name="Lapidus A."/>
            <person name="Glavina Del Rio T."/>
            <person name="Copeland A."/>
            <person name="Tice H."/>
            <person name="Cheng J.-F."/>
            <person name="Lucas S."/>
            <person name="Chen F."/>
            <person name="Nolan M."/>
            <person name="Bruce D."/>
            <person name="Goodwin L."/>
            <person name="Pitluck S."/>
            <person name="Mavromatis K."/>
            <person name="Ivanova N."/>
            <person name="Ovchinnikova G."/>
            <person name="Pati A."/>
            <person name="Chen A."/>
            <person name="Palaniappan K."/>
            <person name="Land M."/>
            <person name="Hauser L."/>
            <person name="Chang Y.-J."/>
            <person name="Jeffries C.D."/>
            <person name="Chain P."/>
            <person name="Meincke L."/>
            <person name="Sims D."/>
            <person name="Brettin T."/>
            <person name="Detter J.C."/>
            <person name="Rohde M."/>
            <person name="Goeker M."/>
            <person name="Bristow J."/>
            <person name="Eisen J.A."/>
            <person name="Markowitz V."/>
            <person name="Kyrpides N.C."/>
            <person name="Klenk H.-P."/>
            <person name="Hugenholtz P."/>
        </authorList>
    </citation>
    <scope>NUCLEOTIDE SEQUENCE [LARGE SCALE GENOMIC DNA]</scope>
    <source>
        <strain evidence="7">DSM 14684 / CIP 108061 / JCM 11494 / NBRC 100937 / ID131577</strain>
    </source>
</reference>
<dbReference type="InterPro" id="IPR036388">
    <property type="entry name" value="WH-like_DNA-bd_sf"/>
</dbReference>
<protein>
    <submittedName>
        <fullName evidence="6">Transcriptional regulator, IclR family</fullName>
    </submittedName>
</protein>
<dbReference type="RefSeq" id="WP_012936586.1">
    <property type="nucleotide sequence ID" value="NC_013739.1"/>
</dbReference>
<dbReference type="GO" id="GO:0003677">
    <property type="term" value="F:DNA binding"/>
    <property type="evidence" value="ECO:0007669"/>
    <property type="project" value="UniProtKB-KW"/>
</dbReference>
<evidence type="ECO:0000256" key="3">
    <source>
        <dbReference type="ARBA" id="ARBA00023163"/>
    </source>
</evidence>
<feature type="domain" description="HTH iclR-type" evidence="4">
    <location>
        <begin position="17"/>
        <end position="77"/>
    </location>
</feature>
<dbReference type="STRING" id="469383.Cwoe_5126"/>
<evidence type="ECO:0000313" key="6">
    <source>
        <dbReference type="EMBL" id="ADB53535.1"/>
    </source>
</evidence>
<dbReference type="InterPro" id="IPR050707">
    <property type="entry name" value="HTH_MetabolicPath_Reg"/>
</dbReference>
<dbReference type="Pfam" id="PF01614">
    <property type="entry name" value="IclR_C"/>
    <property type="match status" value="1"/>
</dbReference>
<evidence type="ECO:0000259" key="4">
    <source>
        <dbReference type="PROSITE" id="PS51077"/>
    </source>
</evidence>
<dbReference type="Gene3D" id="1.10.10.10">
    <property type="entry name" value="Winged helix-like DNA-binding domain superfamily/Winged helix DNA-binding domain"/>
    <property type="match status" value="1"/>
</dbReference>
<evidence type="ECO:0000256" key="2">
    <source>
        <dbReference type="ARBA" id="ARBA00023125"/>
    </source>
</evidence>
<keyword evidence="1" id="KW-0805">Transcription regulation</keyword>
<dbReference type="SMART" id="SM00346">
    <property type="entry name" value="HTH_ICLR"/>
    <property type="match status" value="1"/>
</dbReference>
<evidence type="ECO:0000259" key="5">
    <source>
        <dbReference type="PROSITE" id="PS51078"/>
    </source>
</evidence>
<proteinExistence type="predicted"/>
<reference evidence="7" key="2">
    <citation type="submission" date="2010-01" db="EMBL/GenBank/DDBJ databases">
        <title>The complete genome of Conexibacter woesei DSM 14684.</title>
        <authorList>
            <consortium name="US DOE Joint Genome Institute (JGI-PGF)"/>
            <person name="Lucas S."/>
            <person name="Copeland A."/>
            <person name="Lapidus A."/>
            <person name="Glavina del Rio T."/>
            <person name="Dalin E."/>
            <person name="Tice H."/>
            <person name="Bruce D."/>
            <person name="Goodwin L."/>
            <person name="Pitluck S."/>
            <person name="Kyrpides N."/>
            <person name="Mavromatis K."/>
            <person name="Ivanova N."/>
            <person name="Mikhailova N."/>
            <person name="Chertkov O."/>
            <person name="Brettin T."/>
            <person name="Detter J.C."/>
            <person name="Han C."/>
            <person name="Larimer F."/>
            <person name="Land M."/>
            <person name="Hauser L."/>
            <person name="Markowitz V."/>
            <person name="Cheng J.-F."/>
            <person name="Hugenholtz P."/>
            <person name="Woyke T."/>
            <person name="Wu D."/>
            <person name="Pukall R."/>
            <person name="Steenblock K."/>
            <person name="Schneider S."/>
            <person name="Klenk H.-P."/>
            <person name="Eisen J.A."/>
        </authorList>
    </citation>
    <scope>NUCLEOTIDE SEQUENCE [LARGE SCALE GENOMIC DNA]</scope>
    <source>
        <strain evidence="7">DSM 14684 / CIP 108061 / JCM 11494 / NBRC 100937 / ID131577</strain>
    </source>
</reference>
<organism evidence="6 7">
    <name type="scientific">Conexibacter woesei (strain DSM 14684 / CCUG 47730 / CIP 108061 / JCM 11494 / NBRC 100937 / ID131577)</name>
    <dbReference type="NCBI Taxonomy" id="469383"/>
    <lineage>
        <taxon>Bacteria</taxon>
        <taxon>Bacillati</taxon>
        <taxon>Actinomycetota</taxon>
        <taxon>Thermoleophilia</taxon>
        <taxon>Solirubrobacterales</taxon>
        <taxon>Conexibacteraceae</taxon>
        <taxon>Conexibacter</taxon>
    </lineage>
</organism>
<dbReference type="OrthoDB" id="8479143at2"/>
<dbReference type="SUPFAM" id="SSF46785">
    <property type="entry name" value="Winged helix' DNA-binding domain"/>
    <property type="match status" value="1"/>
</dbReference>
<dbReference type="SUPFAM" id="SSF55781">
    <property type="entry name" value="GAF domain-like"/>
    <property type="match status" value="1"/>
</dbReference>